<dbReference type="Proteomes" id="UP000516148">
    <property type="component" value="Chromosome"/>
</dbReference>
<evidence type="ECO:0000256" key="2">
    <source>
        <dbReference type="SAM" id="SignalP"/>
    </source>
</evidence>
<dbReference type="KEGG" id="spap:H3Z74_23815"/>
<feature type="domain" description="BD-FAE-like" evidence="3">
    <location>
        <begin position="61"/>
        <end position="270"/>
    </location>
</feature>
<keyword evidence="1 4" id="KW-0378">Hydrolase</keyword>
<dbReference type="Pfam" id="PF20434">
    <property type="entry name" value="BD-FAE"/>
    <property type="match status" value="1"/>
</dbReference>
<dbReference type="PANTHER" id="PTHR48081:SF13">
    <property type="entry name" value="ALPHA_BETA HYDROLASE"/>
    <property type="match status" value="1"/>
</dbReference>
<dbReference type="PANTHER" id="PTHR48081">
    <property type="entry name" value="AB HYDROLASE SUPERFAMILY PROTEIN C4A8.06C"/>
    <property type="match status" value="1"/>
</dbReference>
<dbReference type="Gene3D" id="3.40.50.1820">
    <property type="entry name" value="alpha/beta hydrolase"/>
    <property type="match status" value="1"/>
</dbReference>
<accession>A0A7H0LIW1</accession>
<reference evidence="4 5" key="1">
    <citation type="submission" date="2020-09" db="EMBL/GenBank/DDBJ databases">
        <title>Sphingomonas sp., a new species isolated from pork steak.</title>
        <authorList>
            <person name="Heidler von Heilborn D."/>
        </authorList>
    </citation>
    <scope>NUCLEOTIDE SEQUENCE [LARGE SCALE GENOMIC DNA]</scope>
    <source>
        <strain evidence="5">S8-3T</strain>
    </source>
</reference>
<dbReference type="RefSeq" id="WP_187761925.1">
    <property type="nucleotide sequence ID" value="NZ_CP061038.1"/>
</dbReference>
<evidence type="ECO:0000259" key="3">
    <source>
        <dbReference type="Pfam" id="PF20434"/>
    </source>
</evidence>
<dbReference type="AlphaFoldDB" id="A0A7H0LIW1"/>
<protein>
    <submittedName>
        <fullName evidence="4">Alpha/beta hydrolase</fullName>
    </submittedName>
</protein>
<dbReference type="GO" id="GO:0016787">
    <property type="term" value="F:hydrolase activity"/>
    <property type="evidence" value="ECO:0007669"/>
    <property type="project" value="UniProtKB-KW"/>
</dbReference>
<evidence type="ECO:0000313" key="4">
    <source>
        <dbReference type="EMBL" id="QNQ09614.1"/>
    </source>
</evidence>
<dbReference type="InterPro" id="IPR050300">
    <property type="entry name" value="GDXG_lipolytic_enzyme"/>
</dbReference>
<feature type="chain" id="PRO_5028833737" evidence="2">
    <location>
        <begin position="22"/>
        <end position="321"/>
    </location>
</feature>
<feature type="signal peptide" evidence="2">
    <location>
        <begin position="1"/>
        <end position="21"/>
    </location>
</feature>
<dbReference type="InterPro" id="IPR029058">
    <property type="entry name" value="AB_hydrolase_fold"/>
</dbReference>
<name>A0A7H0LIW1_9SPHN</name>
<dbReference type="SUPFAM" id="SSF53474">
    <property type="entry name" value="alpha/beta-Hydrolases"/>
    <property type="match status" value="1"/>
</dbReference>
<evidence type="ECO:0000256" key="1">
    <source>
        <dbReference type="ARBA" id="ARBA00022801"/>
    </source>
</evidence>
<gene>
    <name evidence="4" type="ORF">H3Z74_23815</name>
</gene>
<keyword evidence="2" id="KW-0732">Signal</keyword>
<proteinExistence type="predicted"/>
<sequence>MRMFVSAMIAALALPTAPSMAQRDDAESRYLPTPAIPYPGGVESQRDVTYAELSGFRPLTLDLYLPPKAGRPHPVLVFVHGGAWLHRTARDGGEFRDFPAVLAGFAARGYVVASVNYRFSGEAKFPGAVQDVGSAIQWLRGHAARYDIDPAHVVLWGSSAGGQIATLIGTGCDAPALQPPAAKGVTALPPCVQGVIDWYGLIDFEGPPSAVSKAQYAYLGCGPGNCPPGLARSASPLGYIDAKDPPFLIQHGTADVTVSPQQSVQLNDALKAAGVPVEMVLYPGVAHGFAKVPKGGPDDAVNRQALAKVSEFLDRIAPVKR</sequence>
<keyword evidence="5" id="KW-1185">Reference proteome</keyword>
<evidence type="ECO:0000313" key="5">
    <source>
        <dbReference type="Proteomes" id="UP000516148"/>
    </source>
</evidence>
<dbReference type="EMBL" id="CP061038">
    <property type="protein sequence ID" value="QNQ09614.1"/>
    <property type="molecule type" value="Genomic_DNA"/>
</dbReference>
<organism evidence="4 5">
    <name type="scientific">Sphingomonas alpina</name>
    <dbReference type="NCBI Taxonomy" id="653931"/>
    <lineage>
        <taxon>Bacteria</taxon>
        <taxon>Pseudomonadati</taxon>
        <taxon>Pseudomonadota</taxon>
        <taxon>Alphaproteobacteria</taxon>
        <taxon>Sphingomonadales</taxon>
        <taxon>Sphingomonadaceae</taxon>
        <taxon>Sphingomonas</taxon>
    </lineage>
</organism>
<dbReference type="InterPro" id="IPR049492">
    <property type="entry name" value="BD-FAE-like_dom"/>
</dbReference>